<reference evidence="1 2" key="2">
    <citation type="submission" date="2019-01" db="EMBL/GenBank/DDBJ databases">
        <title>A chromosome length genome reference of the Java medaka (oryzias javanicus).</title>
        <authorList>
            <person name="Herpin A."/>
            <person name="Takehana Y."/>
            <person name="Naruse K."/>
            <person name="Ansai S."/>
            <person name="Kawaguchi M."/>
        </authorList>
    </citation>
    <scope>NUCLEOTIDE SEQUENCE [LARGE SCALE GENOMIC DNA]</scope>
    <source>
        <strain evidence="1">RS831</strain>
        <tissue evidence="1">Whole body</tissue>
    </source>
</reference>
<accession>A0A437CKV5</accession>
<reference evidence="1 2" key="1">
    <citation type="submission" date="2018-11" db="EMBL/GenBank/DDBJ databases">
        <authorList>
            <person name="Lopez-Roques C."/>
            <person name="Donnadieu C."/>
            <person name="Bouchez O."/>
            <person name="Klopp C."/>
            <person name="Cabau C."/>
            <person name="Zahm M."/>
        </authorList>
    </citation>
    <scope>NUCLEOTIDE SEQUENCE [LARGE SCALE GENOMIC DNA]</scope>
    <source>
        <strain evidence="1">RS831</strain>
        <tissue evidence="1">Whole body</tissue>
    </source>
</reference>
<sequence length="129" mass="14366">MKLQPQLRHLLLVSVCPGPPASGGGKQQPLHQRALLLGHGSVDYFSRKKAGPHLSQEELKRTCQSPLRMRLEPHPLSISPNDIKPSDVLRAAERGIPQASTKQAPKCQQSHTSTWRRLEQRTFFCSGNT</sequence>
<evidence type="ECO:0000313" key="2">
    <source>
        <dbReference type="Proteomes" id="UP000283210"/>
    </source>
</evidence>
<dbReference type="Proteomes" id="UP000283210">
    <property type="component" value="Chromosome 14"/>
</dbReference>
<gene>
    <name evidence="1" type="ORF">OJAV_G00135690</name>
</gene>
<organism evidence="1 2">
    <name type="scientific">Oryzias javanicus</name>
    <name type="common">Javanese ricefish</name>
    <name type="synonym">Aplocheilus javanicus</name>
    <dbReference type="NCBI Taxonomy" id="123683"/>
    <lineage>
        <taxon>Eukaryota</taxon>
        <taxon>Metazoa</taxon>
        <taxon>Chordata</taxon>
        <taxon>Craniata</taxon>
        <taxon>Vertebrata</taxon>
        <taxon>Euteleostomi</taxon>
        <taxon>Actinopterygii</taxon>
        <taxon>Neopterygii</taxon>
        <taxon>Teleostei</taxon>
        <taxon>Neoteleostei</taxon>
        <taxon>Acanthomorphata</taxon>
        <taxon>Ovalentaria</taxon>
        <taxon>Atherinomorphae</taxon>
        <taxon>Beloniformes</taxon>
        <taxon>Adrianichthyidae</taxon>
        <taxon>Oryziinae</taxon>
        <taxon>Oryzias</taxon>
    </lineage>
</organism>
<keyword evidence="2" id="KW-1185">Reference proteome</keyword>
<name>A0A437CKV5_ORYJA</name>
<proteinExistence type="predicted"/>
<dbReference type="EMBL" id="CM012450">
    <property type="protein sequence ID" value="RVE63381.1"/>
    <property type="molecule type" value="Genomic_DNA"/>
</dbReference>
<evidence type="ECO:0000313" key="1">
    <source>
        <dbReference type="EMBL" id="RVE63381.1"/>
    </source>
</evidence>
<dbReference type="AlphaFoldDB" id="A0A437CKV5"/>
<protein>
    <submittedName>
        <fullName evidence="1">Uncharacterized protein</fullName>
    </submittedName>
</protein>